<dbReference type="RefSeq" id="XP_013753553.1">
    <property type="nucleotide sequence ID" value="XM_013898099.1"/>
</dbReference>
<accession>A0A0L0DQG1</accession>
<evidence type="ECO:0000313" key="3">
    <source>
        <dbReference type="Proteomes" id="UP000054408"/>
    </source>
</evidence>
<proteinExistence type="predicted"/>
<feature type="region of interest" description="Disordered" evidence="1">
    <location>
        <begin position="1276"/>
        <end position="1302"/>
    </location>
</feature>
<sequence>MFEEGTREASLAACGRVLASVVSPAAVVSAAAVVARPEPSPLVGLLAAALPHALTLAGLESLAPSLTSLVAAAAAAAARGIDACQDSTAHGLRIVPPRLSTSQTMLVHAALDDLHHSENASVDHLADAGFVAATATALARALARHATLDLLTLRYSLAAAVWDAYQAGADDAGLASALAAAGLYISHVEPGQLALVAALDEVALGASDHRDPPGAAVVLGAVLDAIHGGGGLATLPTPVVDAAFAQVDADALSLGSAQLAAVLPPAAMRPLAAKLLSADRYHTLPHPQVEAALLGRPDGGLGAFDPDSPEWGDALATWCEALAAAAEIMGLNVAAAAMRATASDASLDDLCTGRIVDVVLPLLFDAAHGSDALSAFVTLALDPATERGALVDALANALATLPHAVTRPGLATLDIVRSFADDVYAGSYFFAFFATEPSDRAAEDLRLLLTTTDLDRSEALASGVASLNSLLVRADIRSKLDELCSSTYESVLVPALVASVEAATAAEPDKLALLARRALSETTTLRRWAIAFIEVGGCGSPHQAMVQAALCAAVRGALLAVPEAHHASLVEASVSAGSSVFAGLVDGLLAALDEVPSEDVLASMVENMFDVFAPRWLATSLDDTTRAELLVDYVADAVEARAELLAAAEAGEMSELLAGLAHAFPWLPSMSELFHEMQARLADDFVGGLCAKALAEAVTAGCDDGQRLARAVANAVLEPVVSPVAYSLTTAIFPVLNRVGGLDAAQADALATVRTSLGVTLKALLATKIDDGMLAREIVIPLAAQCSPIAGAWTEVPADACRGIGAAAVASVGAAVGAAPDAVAAGVCALANEALTGDEVTGEVCGALAGQTVQATGDGIKVARALVSSVLGELLPLALGGQASSSGGRRLREMVAQVVRGWLVEAARAAPAAVAAASVRSMAARCRALNESDGADVVSAVGVAVTQRLAGLVASESGRGSMLAQLVAAVGSRLPEDAMRRVAKAVAAATDAASAVAGAVECVMGAAPGAVAAAATEMCDELLAALVESEVSRVGPAAVDAVVAEASIAPAVVGALVSTMRAWAQGASNVLAAVCEGRVSELEPVAEVLALSQRSVLSLPGLLETELSGATERDLSPLAFGMVLPAAETIVGGVLQLFSSLHVSSSPLLQWLSGSRASGVVAAMVASAVPSRDAAEAFFRPWLELLFPASAAILLAGVTDGLMRSEERMASVAAECRSAAVGVVSSVLQALQSGSEAVDENRLDESVRTLVATAKAEAAAAKAIKAVDNENAVASRVRAESRQGMPRTGTPNRATVTTPLPPPIRGVSETYVAFREASHPAAMEELFSGDTVVDVVSFTGITTGRKLTWQRTLGLALQSEGVAGGRASRFRLRVTNVSMRKVRVAVTLEGLGGVQAVYDQDRELAAGLSIGIELRVWPEEIGEWFGWVHVCGFDVYGKRGVVSVPMYVSVRPS</sequence>
<feature type="compositionally biased region" description="Polar residues" evidence="1">
    <location>
        <begin position="1289"/>
        <end position="1298"/>
    </location>
</feature>
<dbReference type="GeneID" id="25568618"/>
<reference evidence="2 3" key="1">
    <citation type="submission" date="2010-05" db="EMBL/GenBank/DDBJ databases">
        <title>The Genome Sequence of Thecamonas trahens ATCC 50062.</title>
        <authorList>
            <consortium name="The Broad Institute Genome Sequencing Platform"/>
            <person name="Russ C."/>
            <person name="Cuomo C."/>
            <person name="Shea T."/>
            <person name="Young S.K."/>
            <person name="Zeng Q."/>
            <person name="Koehrsen M."/>
            <person name="Haas B."/>
            <person name="Borodovsky M."/>
            <person name="Guigo R."/>
            <person name="Alvarado L."/>
            <person name="Berlin A."/>
            <person name="Bochicchio J."/>
            <person name="Borenstein D."/>
            <person name="Chapman S."/>
            <person name="Chen Z."/>
            <person name="Freedman E."/>
            <person name="Gellesch M."/>
            <person name="Goldberg J."/>
            <person name="Griggs A."/>
            <person name="Gujja S."/>
            <person name="Heilman E."/>
            <person name="Heiman D."/>
            <person name="Hepburn T."/>
            <person name="Howarth C."/>
            <person name="Jen D."/>
            <person name="Larson L."/>
            <person name="Mehta T."/>
            <person name="Park D."/>
            <person name="Pearson M."/>
            <person name="Roberts A."/>
            <person name="Saif S."/>
            <person name="Shenoy N."/>
            <person name="Sisk P."/>
            <person name="Stolte C."/>
            <person name="Sykes S."/>
            <person name="Thomson T."/>
            <person name="Walk T."/>
            <person name="White J."/>
            <person name="Yandava C."/>
            <person name="Burger G."/>
            <person name="Gray M.W."/>
            <person name="Holland P.W.H."/>
            <person name="King N."/>
            <person name="Lang F.B.F."/>
            <person name="Roger A.J."/>
            <person name="Ruiz-Trillo I."/>
            <person name="Lander E."/>
            <person name="Nusbaum C."/>
        </authorList>
    </citation>
    <scope>NUCLEOTIDE SEQUENCE [LARGE SCALE GENOMIC DNA]</scope>
    <source>
        <strain evidence="2 3">ATCC 50062</strain>
    </source>
</reference>
<protein>
    <submittedName>
        <fullName evidence="2">Uncharacterized protein</fullName>
    </submittedName>
</protein>
<evidence type="ECO:0000313" key="2">
    <source>
        <dbReference type="EMBL" id="KNC54537.1"/>
    </source>
</evidence>
<gene>
    <name evidence="2" type="ORF">AMSG_10385</name>
</gene>
<organism evidence="2 3">
    <name type="scientific">Thecamonas trahens ATCC 50062</name>
    <dbReference type="NCBI Taxonomy" id="461836"/>
    <lineage>
        <taxon>Eukaryota</taxon>
        <taxon>Apusozoa</taxon>
        <taxon>Apusomonadida</taxon>
        <taxon>Apusomonadidae</taxon>
        <taxon>Thecamonas</taxon>
    </lineage>
</organism>
<dbReference type="EMBL" id="GL349491">
    <property type="protein sequence ID" value="KNC54537.1"/>
    <property type="molecule type" value="Genomic_DNA"/>
</dbReference>
<keyword evidence="3" id="KW-1185">Reference proteome</keyword>
<evidence type="ECO:0000256" key="1">
    <source>
        <dbReference type="SAM" id="MobiDB-lite"/>
    </source>
</evidence>
<name>A0A0L0DQG1_THETB</name>
<dbReference type="Proteomes" id="UP000054408">
    <property type="component" value="Unassembled WGS sequence"/>
</dbReference>